<feature type="binding site" evidence="12">
    <location>
        <begin position="350"/>
        <end position="357"/>
    </location>
    <ligand>
        <name>ATP</name>
        <dbReference type="ChEBI" id="CHEBI:30616"/>
        <label>2</label>
    </ligand>
</feature>
<protein>
    <recommendedName>
        <fullName evidence="12">Energy-dependent translational throttle protein EttA</fullName>
        <ecNumber evidence="12">3.6.1.-</ecNumber>
    </recommendedName>
    <alternativeName>
        <fullName evidence="12">Translational regulatory factor EttA</fullName>
    </alternativeName>
</protein>
<comment type="subunit">
    <text evidence="12">Monomer. Probably contacts ribosomal proteins L1, L5, L33 and S7, the 16S and 23S rRNA and the P-site containing tRNA(fMet).</text>
</comment>
<keyword evidence="4 12" id="KW-0699">rRNA-binding</keyword>
<evidence type="ECO:0000313" key="14">
    <source>
        <dbReference type="EMBL" id="KAB0680801.1"/>
    </source>
</evidence>
<dbReference type="PANTHER" id="PTHR43858">
    <property type="entry name" value="ENERGY-DEPENDENT TRANSLATIONAL THROTTLE PROTEIN ETTA"/>
    <property type="match status" value="1"/>
</dbReference>
<dbReference type="Gene3D" id="3.40.50.300">
    <property type="entry name" value="P-loop containing nucleotide triphosphate hydrolases"/>
    <property type="match status" value="2"/>
</dbReference>
<comment type="caution">
    <text evidence="12">Lacks conserved residue(s) required for the propagation of feature annotation.</text>
</comment>
<feature type="domain" description="ABC transporter" evidence="13">
    <location>
        <begin position="7"/>
        <end position="253"/>
    </location>
</feature>
<dbReference type="PROSITE" id="PS00211">
    <property type="entry name" value="ABC_TRANSPORTER_1"/>
    <property type="match status" value="1"/>
</dbReference>
<gene>
    <name evidence="12 14" type="primary">ettA</name>
    <name evidence="14" type="ORF">F6X38_07360</name>
</gene>
<keyword evidence="5 12" id="KW-0677">Repeat</keyword>
<dbReference type="SUPFAM" id="SSF52540">
    <property type="entry name" value="P-loop containing nucleoside triphosphate hydrolases"/>
    <property type="match status" value="2"/>
</dbReference>
<comment type="function">
    <text evidence="12">A translation factor that gates the progression of the 70S ribosomal initiation complex (IC, containing tRNA(fMet) in the P-site) into the translation elongation cycle by using a mechanism sensitive to the ATP/ADP ratio. Binds to the 70S ribosome E-site where it modulates the state of the translating ribosome during subunit translocation. ATP hydrolysis probably frees it from the ribosome, which can enter the elongation phase.</text>
</comment>
<dbReference type="EMBL" id="VZDO01000004">
    <property type="protein sequence ID" value="KAB0680801.1"/>
    <property type="molecule type" value="Genomic_DNA"/>
</dbReference>
<evidence type="ECO:0000256" key="3">
    <source>
        <dbReference type="ARBA" id="ARBA00022555"/>
    </source>
</evidence>
<evidence type="ECO:0000256" key="11">
    <source>
        <dbReference type="ARBA" id="ARBA00022917"/>
    </source>
</evidence>
<dbReference type="GO" id="GO:0045900">
    <property type="term" value="P:negative regulation of translational elongation"/>
    <property type="evidence" value="ECO:0007669"/>
    <property type="project" value="UniProtKB-UniRule"/>
</dbReference>
<comment type="domain">
    <text evidence="12">The arm domain is inserted in the first ABC transporter domain. Probably contacts ribosomal protein L1.</text>
</comment>
<comment type="catalytic activity">
    <reaction evidence="12">
        <text>ATP + H2O = ADP + phosphate + H(+)</text>
        <dbReference type="Rhea" id="RHEA:13065"/>
        <dbReference type="ChEBI" id="CHEBI:15377"/>
        <dbReference type="ChEBI" id="CHEBI:15378"/>
        <dbReference type="ChEBI" id="CHEBI:30616"/>
        <dbReference type="ChEBI" id="CHEBI:43474"/>
        <dbReference type="ChEBI" id="CHEBI:456216"/>
    </reaction>
</comment>
<dbReference type="GO" id="GO:0043022">
    <property type="term" value="F:ribosome binding"/>
    <property type="evidence" value="ECO:0007669"/>
    <property type="project" value="UniProtKB-UniRule"/>
</dbReference>
<dbReference type="InterPro" id="IPR003439">
    <property type="entry name" value="ABC_transporter-like_ATP-bd"/>
</dbReference>
<dbReference type="Proteomes" id="UP000432089">
    <property type="component" value="Unassembled WGS sequence"/>
</dbReference>
<dbReference type="FunFam" id="3.40.50.300:FF:000011">
    <property type="entry name" value="Putative ABC transporter ATP-binding component"/>
    <property type="match status" value="1"/>
</dbReference>
<dbReference type="GO" id="GO:0005737">
    <property type="term" value="C:cytoplasm"/>
    <property type="evidence" value="ECO:0007669"/>
    <property type="project" value="UniProtKB-SubCell"/>
</dbReference>
<dbReference type="Pfam" id="PF00005">
    <property type="entry name" value="ABC_tran"/>
    <property type="match status" value="2"/>
</dbReference>
<keyword evidence="2 12" id="KW-0963">Cytoplasm</keyword>
<evidence type="ECO:0000259" key="13">
    <source>
        <dbReference type="PROSITE" id="PS50893"/>
    </source>
</evidence>
<dbReference type="SMART" id="SM00382">
    <property type="entry name" value="AAA"/>
    <property type="match status" value="2"/>
</dbReference>
<organism evidence="14 15">
    <name type="scientific">Plantimonas leprariae</name>
    <dbReference type="NCBI Taxonomy" id="2615207"/>
    <lineage>
        <taxon>Bacteria</taxon>
        <taxon>Pseudomonadati</taxon>
        <taxon>Pseudomonadota</taxon>
        <taxon>Alphaproteobacteria</taxon>
        <taxon>Hyphomicrobiales</taxon>
        <taxon>Aurantimonadaceae</taxon>
        <taxon>Plantimonas</taxon>
    </lineage>
</organism>
<dbReference type="HAMAP" id="MF_00847">
    <property type="entry name" value="EttA"/>
    <property type="match status" value="1"/>
</dbReference>
<dbReference type="GO" id="GO:0016887">
    <property type="term" value="F:ATP hydrolysis activity"/>
    <property type="evidence" value="ECO:0007669"/>
    <property type="project" value="UniProtKB-UniRule"/>
</dbReference>
<dbReference type="PROSITE" id="PS50893">
    <property type="entry name" value="ABC_TRANSPORTER_2"/>
    <property type="match status" value="2"/>
</dbReference>
<comment type="subcellular location">
    <subcellularLocation>
        <location evidence="12">Cytoplasm</location>
    </subcellularLocation>
    <text evidence="12">Associates with ribosomes and polysomes.</text>
</comment>
<dbReference type="InterPro" id="IPR017871">
    <property type="entry name" value="ABC_transporter-like_CS"/>
</dbReference>
<dbReference type="InterPro" id="IPR027417">
    <property type="entry name" value="P-loop_NTPase"/>
</dbReference>
<evidence type="ECO:0000256" key="12">
    <source>
        <dbReference type="HAMAP-Rule" id="MF_00847"/>
    </source>
</evidence>
<dbReference type="RefSeq" id="WP_150968953.1">
    <property type="nucleotide sequence ID" value="NZ_VZDO01000004.1"/>
</dbReference>
<name>A0A7V7PQT9_9HYPH</name>
<dbReference type="GO" id="GO:0005524">
    <property type="term" value="F:ATP binding"/>
    <property type="evidence" value="ECO:0007669"/>
    <property type="project" value="UniProtKB-UniRule"/>
</dbReference>
<dbReference type="PANTHER" id="PTHR43858:SF1">
    <property type="entry name" value="ABC TRANSPORTER-RELATED PROTEIN"/>
    <property type="match status" value="1"/>
</dbReference>
<keyword evidence="15" id="KW-1185">Reference proteome</keyword>
<evidence type="ECO:0000256" key="9">
    <source>
        <dbReference type="ARBA" id="ARBA00022845"/>
    </source>
</evidence>
<keyword evidence="3 12" id="KW-0820">tRNA-binding</keyword>
<dbReference type="NCBIfam" id="TIGR03719">
    <property type="entry name" value="ABC_ABC_ChvD"/>
    <property type="match status" value="1"/>
</dbReference>
<comment type="caution">
    <text evidence="14">The sequence shown here is derived from an EMBL/GenBank/DDBJ whole genome shotgun (WGS) entry which is preliminary data.</text>
</comment>
<dbReference type="InterPro" id="IPR003593">
    <property type="entry name" value="AAA+_ATPase"/>
</dbReference>
<keyword evidence="10 12" id="KW-0694">RNA-binding</keyword>
<evidence type="ECO:0000256" key="4">
    <source>
        <dbReference type="ARBA" id="ARBA00022730"/>
    </source>
</evidence>
<evidence type="ECO:0000256" key="5">
    <source>
        <dbReference type="ARBA" id="ARBA00022737"/>
    </source>
</evidence>
<dbReference type="GO" id="GO:0019843">
    <property type="term" value="F:rRNA binding"/>
    <property type="evidence" value="ECO:0007669"/>
    <property type="project" value="UniProtKB-UniRule"/>
</dbReference>
<dbReference type="GO" id="GO:0006412">
    <property type="term" value="P:translation"/>
    <property type="evidence" value="ECO:0007669"/>
    <property type="project" value="UniProtKB-KW"/>
</dbReference>
<evidence type="ECO:0000256" key="1">
    <source>
        <dbReference type="ARBA" id="ARBA00005868"/>
    </source>
</evidence>
<dbReference type="AlphaFoldDB" id="A0A7V7PQT9"/>
<comment type="domain">
    <text evidence="12">The P-site tRNA interaction motif (PtIM domain) probably interacts with the P-site tRNA(fMet) as well as the 23S rRNA.</text>
</comment>
<evidence type="ECO:0000313" key="15">
    <source>
        <dbReference type="Proteomes" id="UP000432089"/>
    </source>
</evidence>
<sequence length="549" mass="61458">MARQFVYHMSGLKKAYGNKKILDDIHLSFYPSAKIGILGPNGSGKSTLLKIMSGEDKEYTGEAWAAEGATVGYLPQEPQLDESKTAFENVMEGVADKQAILDRYNELMMNYSDETAEEGAKLQDIIDSQNLWDLEPQVEMAMEALRCPPKDADVSTLSGGEKRRVALCKLLLSKPDILLLDEPTNHLDAETIAWLEKHLRDYEGAVLMVTHDRYFLDNVTGWILELDRGRGVPYEGNYSTYLDKKAKRMTQEGREDDNRQRAISREREWMQQGAKARQTKSKARIQAYLDLVERADQRRPADGRIVIPTGERLGQKVIEVNNITKSYGDRVLIENLSFKLPPGGIVGIIGPNGAGKSTLFKMITGQEQPDAGEVAVGDTVSLGYVDQSRDDLDGKKNVWEEISGGVDILKLGKYEMNSRAYVGNFNFKGTDQQQKVGTLSGGQRNRVHLAKMLKSGSNVILLDEPTNDLDTETLAALEDALEDYAGCAVVISHDRMFLDRLATHILAFEGDSHVEWFEGNFADYEEDKIRRLGPEAVNPKRPTYKRLTR</sequence>
<dbReference type="FunFam" id="3.40.50.300:FF:000183">
    <property type="entry name" value="ABC transporter ATP-binding protein yjjK"/>
    <property type="match status" value="1"/>
</dbReference>
<dbReference type="GO" id="GO:0000049">
    <property type="term" value="F:tRNA binding"/>
    <property type="evidence" value="ECO:0007669"/>
    <property type="project" value="UniProtKB-UniRule"/>
</dbReference>
<dbReference type="Pfam" id="PF12848">
    <property type="entry name" value="ABC_tran_Xtn"/>
    <property type="match status" value="1"/>
</dbReference>
<feature type="region of interest" description="PtIM" evidence="12">
    <location>
        <begin position="236"/>
        <end position="316"/>
    </location>
</feature>
<comment type="similarity">
    <text evidence="1 12">Belongs to the ABC transporter superfamily. ABCF family. Translational throttle EttA subfamily.</text>
</comment>
<proteinExistence type="inferred from homology"/>
<dbReference type="CDD" id="cd03221">
    <property type="entry name" value="ABCF_EF-3"/>
    <property type="match status" value="2"/>
</dbReference>
<evidence type="ECO:0000256" key="10">
    <source>
        <dbReference type="ARBA" id="ARBA00022884"/>
    </source>
</evidence>
<reference evidence="14 15" key="1">
    <citation type="submission" date="2019-09" db="EMBL/GenBank/DDBJ databases">
        <title>YIM 132180 draft genome.</title>
        <authorList>
            <person name="Zhang K."/>
        </authorList>
    </citation>
    <scope>NUCLEOTIDE SEQUENCE [LARGE SCALE GENOMIC DNA]</scope>
    <source>
        <strain evidence="14 15">YIM 132180</strain>
    </source>
</reference>
<keyword evidence="9 12" id="KW-0810">Translation regulation</keyword>
<dbReference type="NCBIfam" id="NF008775">
    <property type="entry name" value="PRK11819.1"/>
    <property type="match status" value="1"/>
</dbReference>
<keyword evidence="8 12" id="KW-0067">ATP-binding</keyword>
<keyword evidence="7 12" id="KW-0378">Hydrolase</keyword>
<evidence type="ECO:0000256" key="7">
    <source>
        <dbReference type="ARBA" id="ARBA00022801"/>
    </source>
</evidence>
<dbReference type="EC" id="3.6.1.-" evidence="12"/>
<evidence type="ECO:0000256" key="6">
    <source>
        <dbReference type="ARBA" id="ARBA00022741"/>
    </source>
</evidence>
<dbReference type="InterPro" id="IPR022374">
    <property type="entry name" value="EttA"/>
</dbReference>
<keyword evidence="6 12" id="KW-0547">Nucleotide-binding</keyword>
<dbReference type="InterPro" id="IPR032781">
    <property type="entry name" value="ABC_tran_Xtn"/>
</dbReference>
<accession>A0A7V7PQT9</accession>
<feature type="domain" description="ABC transporter" evidence="13">
    <location>
        <begin position="318"/>
        <end position="535"/>
    </location>
</feature>
<evidence type="ECO:0000256" key="2">
    <source>
        <dbReference type="ARBA" id="ARBA00022490"/>
    </source>
</evidence>
<keyword evidence="11 12" id="KW-0648">Protein biosynthesis</keyword>
<evidence type="ECO:0000256" key="8">
    <source>
        <dbReference type="ARBA" id="ARBA00022840"/>
    </source>
</evidence>